<proteinExistence type="predicted"/>
<evidence type="ECO:0000256" key="1">
    <source>
        <dbReference type="SAM" id="Phobius"/>
    </source>
</evidence>
<dbReference type="InterPro" id="IPR010982">
    <property type="entry name" value="Lambda_DNA-bd_dom_sf"/>
</dbReference>
<gene>
    <name evidence="2" type="ORF">A2406_00105</name>
</gene>
<dbReference type="Proteomes" id="UP000177626">
    <property type="component" value="Unassembled WGS sequence"/>
</dbReference>
<feature type="transmembrane region" description="Helical" evidence="1">
    <location>
        <begin position="116"/>
        <end position="135"/>
    </location>
</feature>
<dbReference type="Gene3D" id="2.60.40.10">
    <property type="entry name" value="Immunoglobulins"/>
    <property type="match status" value="1"/>
</dbReference>
<evidence type="ECO:0000313" key="3">
    <source>
        <dbReference type="Proteomes" id="UP000177626"/>
    </source>
</evidence>
<evidence type="ECO:0008006" key="4">
    <source>
        <dbReference type="Google" id="ProtNLM"/>
    </source>
</evidence>
<dbReference type="InterPro" id="IPR050400">
    <property type="entry name" value="Bact_Cytoskel_RodZ"/>
</dbReference>
<reference evidence="2 3" key="1">
    <citation type="journal article" date="2016" name="Nat. Commun.">
        <title>Thousands of microbial genomes shed light on interconnected biogeochemical processes in an aquifer system.</title>
        <authorList>
            <person name="Anantharaman K."/>
            <person name="Brown C.T."/>
            <person name="Hug L.A."/>
            <person name="Sharon I."/>
            <person name="Castelle C.J."/>
            <person name="Probst A.J."/>
            <person name="Thomas B.C."/>
            <person name="Singh A."/>
            <person name="Wilkins M.J."/>
            <person name="Karaoz U."/>
            <person name="Brodie E.L."/>
            <person name="Williams K.H."/>
            <person name="Hubbard S.S."/>
            <person name="Banfield J.F."/>
        </authorList>
    </citation>
    <scope>NUCLEOTIDE SEQUENCE [LARGE SCALE GENOMIC DNA]</scope>
</reference>
<protein>
    <recommendedName>
        <fullName evidence="4">HTH cro/C1-type domain-containing protein</fullName>
    </recommendedName>
</protein>
<accession>A0A1G2BWJ6</accession>
<dbReference type="EMBL" id="MHKQ01000023">
    <property type="protein sequence ID" value="OGY93381.1"/>
    <property type="molecule type" value="Genomic_DNA"/>
</dbReference>
<dbReference type="Pfam" id="PF13413">
    <property type="entry name" value="HTH_25"/>
    <property type="match status" value="1"/>
</dbReference>
<keyword evidence="1" id="KW-0812">Transmembrane</keyword>
<dbReference type="Gene3D" id="1.10.260.40">
    <property type="entry name" value="lambda repressor-like DNA-binding domains"/>
    <property type="match status" value="1"/>
</dbReference>
<dbReference type="AlphaFoldDB" id="A0A1G2BWJ6"/>
<keyword evidence="1" id="KW-0472">Membrane</keyword>
<dbReference type="PANTHER" id="PTHR34475">
    <property type="match status" value="1"/>
</dbReference>
<keyword evidence="1" id="KW-1133">Transmembrane helix</keyword>
<sequence>MASFKQKKISRSQTLADKLRQSRLEQNKTLAEAEAVTGIQTKYLEILEEGNYQKLPGNIYAKAWLRLYANFLGLQANELLVDYKIEKSISDRLVKVDVPQEKNNNIFAYRILKPRVLKSLGIGLLIVALFAYLGWEVNNIISPPEVLIFEPTSNFKTTDSSVVIKGQTKPEVQLTINNELVLLDEAGYFSQEVNLLNGLNNLEISAKKKHSRIRTIEIVILRESLE</sequence>
<evidence type="ECO:0000313" key="2">
    <source>
        <dbReference type="EMBL" id="OGY93381.1"/>
    </source>
</evidence>
<name>A0A1G2BWJ6_9BACT</name>
<organism evidence="2 3">
    <name type="scientific">Candidatus Komeilibacteria bacterium RIFOXYC1_FULL_37_11</name>
    <dbReference type="NCBI Taxonomy" id="1798555"/>
    <lineage>
        <taxon>Bacteria</taxon>
        <taxon>Candidatus Komeiliibacteriota</taxon>
    </lineage>
</organism>
<comment type="caution">
    <text evidence="2">The sequence shown here is derived from an EMBL/GenBank/DDBJ whole genome shotgun (WGS) entry which is preliminary data.</text>
</comment>
<dbReference type="GO" id="GO:0003677">
    <property type="term" value="F:DNA binding"/>
    <property type="evidence" value="ECO:0007669"/>
    <property type="project" value="InterPro"/>
</dbReference>
<dbReference type="InterPro" id="IPR013783">
    <property type="entry name" value="Ig-like_fold"/>
</dbReference>
<dbReference type="PANTHER" id="PTHR34475:SF1">
    <property type="entry name" value="CYTOSKELETON PROTEIN RODZ"/>
    <property type="match status" value="1"/>
</dbReference>